<feature type="domain" description="2'-5'-oligoadenylate synthetase 1" evidence="25">
    <location>
        <begin position="1881"/>
        <end position="2063"/>
    </location>
</feature>
<proteinExistence type="inferred from homology"/>
<dbReference type="PANTHER" id="PTHR11258">
    <property type="entry name" value="2-5 OLIGOADENYLATE SYNTHETASE"/>
    <property type="match status" value="1"/>
</dbReference>
<dbReference type="Pfam" id="PF10421">
    <property type="entry name" value="OAS1_C"/>
    <property type="match status" value="7"/>
</dbReference>
<dbReference type="Gene3D" id="1.10.1410.20">
    <property type="entry name" value="2'-5'-oligoadenylate synthetase 1, domain 2"/>
    <property type="match status" value="7"/>
</dbReference>
<dbReference type="InterPro" id="IPR043519">
    <property type="entry name" value="NT_sf"/>
</dbReference>
<dbReference type="FunFam" id="1.10.1410.20:FF:000002">
    <property type="entry name" value="2'-5'-oligoadenylate synthetase 3"/>
    <property type="match status" value="2"/>
</dbReference>
<evidence type="ECO:0000256" key="3">
    <source>
        <dbReference type="ARBA" id="ARBA00004123"/>
    </source>
</evidence>
<accession>A0AA40LEJ7</accession>
<evidence type="ECO:0000256" key="8">
    <source>
        <dbReference type="ARBA" id="ARBA00022490"/>
    </source>
</evidence>
<dbReference type="InterPro" id="IPR006116">
    <property type="entry name" value="NT_2-5OAS_ClassI-CCAase"/>
</dbReference>
<dbReference type="GO" id="GO:0045071">
    <property type="term" value="P:negative regulation of viral genome replication"/>
    <property type="evidence" value="ECO:0007669"/>
    <property type="project" value="TreeGrafter"/>
</dbReference>
<evidence type="ECO:0000256" key="9">
    <source>
        <dbReference type="ARBA" id="ARBA00022588"/>
    </source>
</evidence>
<evidence type="ECO:0000259" key="24">
    <source>
        <dbReference type="Pfam" id="PF01909"/>
    </source>
</evidence>
<keyword evidence="19" id="KW-0007">Acetylation</keyword>
<dbReference type="GO" id="GO:0005829">
    <property type="term" value="C:cytosol"/>
    <property type="evidence" value="ECO:0007669"/>
    <property type="project" value="TreeGrafter"/>
</dbReference>
<feature type="compositionally biased region" description="Low complexity" evidence="23">
    <location>
        <begin position="403"/>
        <end position="417"/>
    </location>
</feature>
<dbReference type="PROSITE" id="PS00832">
    <property type="entry name" value="25A_SYNTH_1"/>
    <property type="match status" value="4"/>
</dbReference>
<dbReference type="GO" id="GO:0045087">
    <property type="term" value="P:innate immune response"/>
    <property type="evidence" value="ECO:0007669"/>
    <property type="project" value="UniProtKB-KW"/>
</dbReference>
<feature type="compositionally biased region" description="Pro residues" evidence="23">
    <location>
        <begin position="418"/>
        <end position="429"/>
    </location>
</feature>
<dbReference type="SUPFAM" id="SSF81301">
    <property type="entry name" value="Nucleotidyltransferase"/>
    <property type="match status" value="7"/>
</dbReference>
<evidence type="ECO:0000256" key="17">
    <source>
        <dbReference type="ARBA" id="ARBA00022859"/>
    </source>
</evidence>
<keyword evidence="16" id="KW-0460">Magnesium</keyword>
<feature type="domain" description="2'-5'-oligoadenylate synthetase 1" evidence="25">
    <location>
        <begin position="623"/>
        <end position="803"/>
    </location>
</feature>
<keyword evidence="12" id="KW-0479">Metal-binding</keyword>
<evidence type="ECO:0000256" key="20">
    <source>
        <dbReference type="ARBA" id="ARBA00023118"/>
    </source>
</evidence>
<evidence type="ECO:0000256" key="18">
    <source>
        <dbReference type="ARBA" id="ARBA00022884"/>
    </source>
</evidence>
<evidence type="ECO:0000256" key="10">
    <source>
        <dbReference type="ARBA" id="ARBA00022679"/>
    </source>
</evidence>
<dbReference type="GO" id="GO:0005524">
    <property type="term" value="F:ATP binding"/>
    <property type="evidence" value="ECO:0007669"/>
    <property type="project" value="UniProtKB-KW"/>
</dbReference>
<evidence type="ECO:0000256" key="14">
    <source>
        <dbReference type="ARBA" id="ARBA00022741"/>
    </source>
</evidence>
<reference evidence="26" key="1">
    <citation type="submission" date="2023-06" db="EMBL/GenBank/DDBJ databases">
        <title>Reference genome for the Northern bat (Eptesicus nilssonii), a most northern bat species.</title>
        <authorList>
            <person name="Laine V.N."/>
            <person name="Pulliainen A.T."/>
            <person name="Lilley T.M."/>
        </authorList>
    </citation>
    <scope>NUCLEOTIDE SEQUENCE</scope>
    <source>
        <strain evidence="26">BLF_Eptnil</strain>
        <tissue evidence="26">Kidney</tissue>
    </source>
</reference>
<evidence type="ECO:0000313" key="27">
    <source>
        <dbReference type="Proteomes" id="UP001177744"/>
    </source>
</evidence>
<evidence type="ECO:0000256" key="2">
    <source>
        <dbReference type="ARBA" id="ARBA00001946"/>
    </source>
</evidence>
<feature type="domain" description="2'-5'-oligoadenylate synthetase 1" evidence="25">
    <location>
        <begin position="2209"/>
        <end position="2370"/>
    </location>
</feature>
<keyword evidence="21" id="KW-0539">Nucleus</keyword>
<comment type="subcellular location">
    <subcellularLocation>
        <location evidence="4">Cytoplasm</location>
    </subcellularLocation>
    <subcellularLocation>
        <location evidence="3">Nucleus</location>
    </subcellularLocation>
</comment>
<evidence type="ECO:0000256" key="16">
    <source>
        <dbReference type="ARBA" id="ARBA00022842"/>
    </source>
</evidence>
<comment type="caution">
    <text evidence="26">The sequence shown here is derived from an EMBL/GenBank/DDBJ whole genome shotgun (WGS) entry which is preliminary data.</text>
</comment>
<name>A0AA40LEJ7_CNENI</name>
<gene>
    <name evidence="26" type="ORF">QTO34_012237</name>
</gene>
<keyword evidence="27" id="KW-1185">Reference proteome</keyword>
<dbReference type="InterPro" id="IPR002934">
    <property type="entry name" value="Polymerase_NTP_transf_dom"/>
</dbReference>
<evidence type="ECO:0000256" key="23">
    <source>
        <dbReference type="SAM" id="MobiDB-lite"/>
    </source>
</evidence>
<dbReference type="Gene3D" id="3.30.460.10">
    <property type="entry name" value="Beta Polymerase, domain 2"/>
    <property type="match status" value="7"/>
</dbReference>
<evidence type="ECO:0000256" key="7">
    <source>
        <dbReference type="ARBA" id="ARBA00012577"/>
    </source>
</evidence>
<evidence type="ECO:0000256" key="6">
    <source>
        <dbReference type="ARBA" id="ARBA00011245"/>
    </source>
</evidence>
<evidence type="ECO:0000256" key="15">
    <source>
        <dbReference type="ARBA" id="ARBA00022840"/>
    </source>
</evidence>
<dbReference type="GO" id="GO:0016020">
    <property type="term" value="C:membrane"/>
    <property type="evidence" value="ECO:0007669"/>
    <property type="project" value="TreeGrafter"/>
</dbReference>
<dbReference type="PROSITE" id="PS50152">
    <property type="entry name" value="25A_SYNTH_3"/>
    <property type="match status" value="5"/>
</dbReference>
<dbReference type="Proteomes" id="UP001177744">
    <property type="component" value="Unassembled WGS sequence"/>
</dbReference>
<evidence type="ECO:0000256" key="12">
    <source>
        <dbReference type="ARBA" id="ARBA00022723"/>
    </source>
</evidence>
<keyword evidence="11" id="KW-0548">Nucleotidyltransferase</keyword>
<dbReference type="Pfam" id="PF18144">
    <property type="entry name" value="SMODS"/>
    <property type="match status" value="1"/>
</dbReference>
<evidence type="ECO:0000256" key="1">
    <source>
        <dbReference type="ARBA" id="ARBA00001112"/>
    </source>
</evidence>
<dbReference type="GO" id="GO:0046872">
    <property type="term" value="F:metal ion binding"/>
    <property type="evidence" value="ECO:0007669"/>
    <property type="project" value="UniProtKB-KW"/>
</dbReference>
<evidence type="ECO:0000256" key="4">
    <source>
        <dbReference type="ARBA" id="ARBA00004496"/>
    </source>
</evidence>
<sequence length="2399" mass="266306">MANSFLAAGGPLTLRGPGPAPASAHGLPFGGSMLAAVARAWRWHWRWNQHVASSQCPQSRRTLSPLSPQMTQPLPGEPVFNEHLLRPSPWGYGGHKEGVVSAHVELALGGCQLGQGGSSGKGTALKDKSDADLVVFLSPLTSFREQFRRRGEFIREIRRQLEACQKQRRFTVNFEVQKPGLRNPRALGFTLKCPHSQAAVEFDVLPAYDVLGQVTEHYRPHPDIYVSLIRECESLRKEGEFSSCFTELQRAFLKQRPAKLKSLIRLVKHWYQKCKEKLESSLPPQYALELLTVYAWERAGRQTDFITAQGFQTVLELVVNHRQLCIYWTRYYDISHPGIGPYLRRQLQKPRPVILDPADPTGNVGGGHGEGWELLAREARAWMKYPCFRKGNGSPVGSWNIQPGARPGRTPRGGSAPEPAPPAQSPAPGRPGHGRVPHPRRRAGRPGGQQPAAARRVRGDRAARPGRPGSGPERARGPPRTGPDPDPDRAAAPPWRVLKIAKDGSVQNSEVCVFSIGRLRWPGHSSAGWLRFRTCCLPRLLQSYEDQRALRTEILTEMRALLGSWWQTPVPGLSLELPKQDTPGALQFRLASTDLENWMDVSLVPAFDALGLHIPGQLSSNVKPKPEVYATLLRSGCQKGEHAASFAELRRSFVNTRPAKLKNLILLVKHWHRQVCPQARRNEMPPAYALELLTIFAWEQGCGKEAFSLARGLRTVLGLIQQYQHLCVFWTTYYSSEDPAVKKFLQRQLEGPRPVILDPADPTWDVGNGAAWHWDLLAQEAESCYDHPCFLQPAGGAVQPWELPGLPRTGAQVWTSLSCEARPRGPRRTAAVLMLDAQRQGTGALMPSSRPLGGRHASCTPEGVPDLSRVPAKELDRFIQDHLKPSPQFQKQVSKAVDGILSRLRENCVHKASRVGKGGSFGRGTDLKGGCDAELVIFLNCFEDYKAQGPRRAEILTDMRAQLESWGRDPVPGLTLNFPEQTMTEALRFQLMAPALASWTDVSLLPVFDAVGPLSAGTKPDPKIYRTLLDSGCQEGEHAACFAELRRSFVNTRPAKLKNLILLVKHWHRQVAAGNKGDWPARASLPPAYALELLTIFAWEQGCGKDRFNTAEGLRTVLGLVRQHQQLCVFWTVNYSSEDPALRTHLLGQLRKPRPLILDPADPTWNVGLGSWELLAQEAAALETQACFMSTDGTPVQPWDVMPTLLYQTPARDLDKFISEFLQPNRQFLDQVNKAVDTICSFLRENCFQNSPIKVLKVVKGGSSAKGTALRGRSDADLVVFLSCFRHFAEQGSTRAEVISEIQAQLEACKRAQQFEVKFDIPKWENPRVLSFSLASQTMLDQSVDFDVLPAFDALGQLVPGFRPSSQVYVDLIRSYNTPGEYSSCFTELQRDFVISRPTKLKSLIRLVKHWYRQCNKMPKGKGSLPPQHGLELLTVYAWEQGGQNPQFKHGRGLSHCPGAGHPVPPALCLLDRQLRPRGPDHQRFPGAAASEAQVDTQMLPGRGLTLDGNCRPIILDPADPTGNLGPNARWDLLAKEAAACTSSLCCIGRDGTPIQPWPVRVRDLCLMTPAQLTSKCYSESQIRARGSRGSKRQAACSGAQSSTYPAPAAASYSLRTPPREQLVTRARGGQNSGLRKSAENAVSFAFLALAGFQALSPEILSLPVPPALPCCAVTLGAAAAMGNLLFGAGPETVYSVPAQDLDEYIQTSLRPTEDCQKQIDEAVDSICAALQGATAPPMVTGVARVSGGPSGLGLLVIGSQSDLVLSTYCVPGPGCTRHHPVPPTLGWLLWPENGPKGQLRWHLVLFVSDLENFQDQKERRHEILSKIWQRLGACQLERKLTAKMEIQRPSGGLTIRLSTKQQSVTFDMLPAFDALDLSGKPSPSTYRDLKRALDKARASPGEFSVCFTKLQQNFFNNHPRKLKDLILLVKDWYRQCQKRSEHRSLPPSYALELLTVYAWEEGCGEEDFDIVQGLRTVLGLIEQQEKLCVYWTVNYNLEDETVRNVMLGQIRSSRPVILDPTDPTNMVSKDKTCWQLLKEEAEDWLSCPSLRESPGPSWNVLPAPLHETPGHHLDKFIKDFLQPTKTVKIQIQTAVGFISKFLKEICFQHSATKVQKPIKAGSSGKGTALKTSSDADLVVFVDSLTSFPSQRAERYDVIKEIKQQLEAYSSSRPSRTWKEAGTSLESLHQAHRSVPAAPRHPGGRVFCLLHELQRDFVSCRPTKLKDLLRLVKHWYKQCERRLKKKGSLPPKYALELLTIYAWEQGSGATSFDTAQGFRTVLELVTRYQQLCVFWTVNYNFENETVRNFLLSQLQKPRPVILDPADPTGDVGGGNRWCWHRLANEAAEWLSSSLCFKDGTGGPVPSWEVPTVQTPGSCGAAVRPVVNEMFSYRSRGILD</sequence>
<evidence type="ECO:0000313" key="26">
    <source>
        <dbReference type="EMBL" id="KAK1328663.1"/>
    </source>
</evidence>
<feature type="region of interest" description="Disordered" evidence="23">
    <location>
        <begin position="393"/>
        <end position="492"/>
    </location>
</feature>
<evidence type="ECO:0000256" key="13">
    <source>
        <dbReference type="ARBA" id="ARBA00022737"/>
    </source>
</evidence>
<dbReference type="CDD" id="cd05400">
    <property type="entry name" value="NT_2-5OAS_ClassI-CCAase"/>
    <property type="match status" value="4"/>
</dbReference>
<feature type="region of interest" description="Disordered" evidence="23">
    <location>
        <begin position="1589"/>
        <end position="1621"/>
    </location>
</feature>
<comment type="subunit">
    <text evidence="6">Monomer.</text>
</comment>
<keyword evidence="13" id="KW-0677">Repeat</keyword>
<organism evidence="26 27">
    <name type="scientific">Cnephaeus nilssonii</name>
    <name type="common">Northern bat</name>
    <name type="synonym">Eptesicus nilssonii</name>
    <dbReference type="NCBI Taxonomy" id="3371016"/>
    <lineage>
        <taxon>Eukaryota</taxon>
        <taxon>Metazoa</taxon>
        <taxon>Chordata</taxon>
        <taxon>Craniata</taxon>
        <taxon>Vertebrata</taxon>
        <taxon>Euteleostomi</taxon>
        <taxon>Mammalia</taxon>
        <taxon>Eutheria</taxon>
        <taxon>Laurasiatheria</taxon>
        <taxon>Chiroptera</taxon>
        <taxon>Yangochiroptera</taxon>
        <taxon>Vespertilionidae</taxon>
        <taxon>Cnephaeus</taxon>
    </lineage>
</organism>
<keyword evidence="15" id="KW-0067">ATP-binding</keyword>
<evidence type="ECO:0000256" key="11">
    <source>
        <dbReference type="ARBA" id="ARBA00022695"/>
    </source>
</evidence>
<comment type="similarity">
    <text evidence="5">Belongs to the 2-5A synthase family.</text>
</comment>
<dbReference type="GO" id="GO:0003725">
    <property type="term" value="F:double-stranded RNA binding"/>
    <property type="evidence" value="ECO:0007669"/>
    <property type="project" value="UniProtKB-ARBA"/>
</dbReference>
<keyword evidence="17" id="KW-0391">Immunity</keyword>
<dbReference type="EC" id="2.7.7.84" evidence="7"/>
<keyword evidence="14" id="KW-0547">Nucleotide-binding</keyword>
<dbReference type="InterPro" id="IPR043518">
    <property type="entry name" value="2-5OAS_N_CS"/>
</dbReference>
<dbReference type="PANTHER" id="PTHR11258:SF4">
    <property type="entry name" value="2'-5'-OLIGOADENYLATE SYNTHASE 3"/>
    <property type="match status" value="1"/>
</dbReference>
<dbReference type="PROSITE" id="PS00833">
    <property type="entry name" value="25A_SYNTH_2"/>
    <property type="match status" value="5"/>
</dbReference>
<dbReference type="SUPFAM" id="SSF81631">
    <property type="entry name" value="PAP/OAS1 substrate-binding domain"/>
    <property type="match status" value="7"/>
</dbReference>
<evidence type="ECO:0000256" key="5">
    <source>
        <dbReference type="ARBA" id="ARBA00009526"/>
    </source>
</evidence>
<feature type="domain" description="2'-5'-oligoadenylate synthetase 1" evidence="25">
    <location>
        <begin position="1511"/>
        <end position="1561"/>
    </location>
</feature>
<dbReference type="Pfam" id="PF01909">
    <property type="entry name" value="NTP_transf_2"/>
    <property type="match status" value="1"/>
</dbReference>
<evidence type="ECO:0000256" key="19">
    <source>
        <dbReference type="ARBA" id="ARBA00022990"/>
    </source>
</evidence>
<keyword evidence="10" id="KW-0808">Transferase</keyword>
<keyword evidence="8" id="KW-0963">Cytoplasm</keyword>
<feature type="domain" description="2'-5'-oligoadenylate synthetase 1" evidence="25">
    <location>
        <begin position="1363"/>
        <end position="1454"/>
    </location>
</feature>
<keyword evidence="9" id="KW-0399">Innate immunity</keyword>
<feature type="region of interest" description="Disordered" evidence="23">
    <location>
        <begin position="843"/>
        <end position="866"/>
    </location>
</feature>
<dbReference type="GO" id="GO:0005654">
    <property type="term" value="C:nucleoplasm"/>
    <property type="evidence" value="ECO:0007669"/>
    <property type="project" value="TreeGrafter"/>
</dbReference>
<comment type="cofactor">
    <cofactor evidence="2">
        <name>Mg(2+)</name>
        <dbReference type="ChEBI" id="CHEBI:18420"/>
    </cofactor>
</comment>
<feature type="compositionally biased region" description="Low complexity" evidence="23">
    <location>
        <begin position="1602"/>
        <end position="1614"/>
    </location>
</feature>
<dbReference type="InterPro" id="IPR006117">
    <property type="entry name" value="2-5OAS_C_CS"/>
</dbReference>
<evidence type="ECO:0000259" key="25">
    <source>
        <dbReference type="Pfam" id="PF10421"/>
    </source>
</evidence>
<feature type="domain" description="2'-5'-oligoadenylate synthetase 1" evidence="25">
    <location>
        <begin position="219"/>
        <end position="403"/>
    </location>
</feature>
<dbReference type="InterPro" id="IPR018952">
    <property type="entry name" value="2-5-oligoAdlate_synth_1_dom2/C"/>
</dbReference>
<dbReference type="GO" id="GO:0051607">
    <property type="term" value="P:defense response to virus"/>
    <property type="evidence" value="ECO:0007669"/>
    <property type="project" value="UniProtKB-KW"/>
</dbReference>
<keyword evidence="20" id="KW-0051">Antiviral defense</keyword>
<evidence type="ECO:0000256" key="22">
    <source>
        <dbReference type="ARBA" id="ARBA00073373"/>
    </source>
</evidence>
<feature type="domain" description="2'-5'-oligoadenylate synthetase 1" evidence="25">
    <location>
        <begin position="1019"/>
        <end position="1203"/>
    </location>
</feature>
<feature type="compositionally biased region" description="Basic residues" evidence="23">
    <location>
        <begin position="432"/>
        <end position="444"/>
    </location>
</feature>
<evidence type="ECO:0000256" key="21">
    <source>
        <dbReference type="ARBA" id="ARBA00023242"/>
    </source>
</evidence>
<protein>
    <recommendedName>
        <fullName evidence="22">2'-5'-oligoadenylate synthase 3</fullName>
        <ecNumber evidence="7">2.7.7.84</ecNumber>
    </recommendedName>
</protein>
<keyword evidence="18" id="KW-0694">RNA-binding</keyword>
<dbReference type="EMBL" id="JAULJE010000023">
    <property type="protein sequence ID" value="KAK1328663.1"/>
    <property type="molecule type" value="Genomic_DNA"/>
</dbReference>
<dbReference type="FunFam" id="1.10.1410.20:FF:000001">
    <property type="entry name" value="2'-5'-oligoadenylate synthetase 1"/>
    <property type="match status" value="3"/>
</dbReference>
<comment type="catalytic activity">
    <reaction evidence="1">
        <text>3 ATP = 5'-triphosphoadenylyl-(2'-&gt;5')-adenylyl-(2'-&gt;5')-adenosine + 2 diphosphate</text>
        <dbReference type="Rhea" id="RHEA:34407"/>
        <dbReference type="ChEBI" id="CHEBI:30616"/>
        <dbReference type="ChEBI" id="CHEBI:33019"/>
        <dbReference type="ChEBI" id="CHEBI:67143"/>
        <dbReference type="EC" id="2.7.7.84"/>
    </reaction>
</comment>
<dbReference type="GO" id="GO:0001730">
    <property type="term" value="F:2'-5'-oligoadenylate synthetase activity"/>
    <property type="evidence" value="ECO:0007669"/>
    <property type="project" value="UniProtKB-EC"/>
</dbReference>
<feature type="domain" description="Polymerase nucleotidyl transferase" evidence="24">
    <location>
        <begin position="1240"/>
        <end position="1304"/>
    </location>
</feature>
<dbReference type="FunFam" id="3.30.460.10:FF:000007">
    <property type="entry name" value="2'-5'-oligoadenylate synthetase 1"/>
    <property type="match status" value="4"/>
</dbReference>